<evidence type="ECO:0008006" key="4">
    <source>
        <dbReference type="Google" id="ProtNLM"/>
    </source>
</evidence>
<dbReference type="Proteomes" id="UP001159427">
    <property type="component" value="Unassembled WGS sequence"/>
</dbReference>
<dbReference type="InterPro" id="IPR016187">
    <property type="entry name" value="CTDL_fold"/>
</dbReference>
<protein>
    <recommendedName>
        <fullName evidence="4">C-type lectin domain-containing protein</fullName>
    </recommendedName>
</protein>
<dbReference type="EMBL" id="CALNXI010000755">
    <property type="protein sequence ID" value="CAH3044160.1"/>
    <property type="molecule type" value="Genomic_DNA"/>
</dbReference>
<proteinExistence type="predicted"/>
<name>A0ABN8NBY2_9CNID</name>
<reference evidence="2 3" key="1">
    <citation type="submission" date="2022-05" db="EMBL/GenBank/DDBJ databases">
        <authorList>
            <consortium name="Genoscope - CEA"/>
            <person name="William W."/>
        </authorList>
    </citation>
    <scope>NUCLEOTIDE SEQUENCE [LARGE SCALE GENOMIC DNA]</scope>
</reference>
<evidence type="ECO:0000313" key="2">
    <source>
        <dbReference type="EMBL" id="CAH3044160.1"/>
    </source>
</evidence>
<evidence type="ECO:0000256" key="1">
    <source>
        <dbReference type="SAM" id="SignalP"/>
    </source>
</evidence>
<feature type="signal peptide" evidence="1">
    <location>
        <begin position="1"/>
        <end position="33"/>
    </location>
</feature>
<gene>
    <name evidence="2" type="ORF">PEVE_00040778</name>
</gene>
<evidence type="ECO:0000313" key="3">
    <source>
        <dbReference type="Proteomes" id="UP001159427"/>
    </source>
</evidence>
<accession>A0ABN8NBY2</accession>
<keyword evidence="3" id="KW-1185">Reference proteome</keyword>
<sequence>MLGRTQTMARRKEGLSSTDICALLLFISQVALQASTTVVEYKKFDISKQWSQARVACRQESKILAKIDNIDLFNSTKEKLYKASSGKGKKYWTG</sequence>
<comment type="caution">
    <text evidence="2">The sequence shown here is derived from an EMBL/GenBank/DDBJ whole genome shotgun (WGS) entry which is preliminary data.</text>
</comment>
<keyword evidence="1" id="KW-0732">Signal</keyword>
<organism evidence="2 3">
    <name type="scientific">Porites evermanni</name>
    <dbReference type="NCBI Taxonomy" id="104178"/>
    <lineage>
        <taxon>Eukaryota</taxon>
        <taxon>Metazoa</taxon>
        <taxon>Cnidaria</taxon>
        <taxon>Anthozoa</taxon>
        <taxon>Hexacorallia</taxon>
        <taxon>Scleractinia</taxon>
        <taxon>Fungiina</taxon>
        <taxon>Poritidae</taxon>
        <taxon>Porites</taxon>
    </lineage>
</organism>
<dbReference type="SUPFAM" id="SSF56436">
    <property type="entry name" value="C-type lectin-like"/>
    <property type="match status" value="1"/>
</dbReference>
<feature type="non-terminal residue" evidence="2">
    <location>
        <position position="94"/>
    </location>
</feature>
<feature type="chain" id="PRO_5045588127" description="C-type lectin domain-containing protein" evidence="1">
    <location>
        <begin position="34"/>
        <end position="94"/>
    </location>
</feature>